<gene>
    <name evidence="6" type="ORF">g.37703</name>
    <name evidence="4" type="ORF">g.37704</name>
    <name evidence="5" type="ORF">g.37705</name>
</gene>
<comment type="similarity">
    <text evidence="1">Belongs to the mab-21 family.</text>
</comment>
<feature type="domain" description="Mab-21-like HhH/H2TH-like" evidence="3">
    <location>
        <begin position="20"/>
        <end position="109"/>
    </location>
</feature>
<proteinExistence type="inferred from homology"/>
<name>A0A1B6CYQ4_9HEMI</name>
<dbReference type="AlphaFoldDB" id="A0A1B6CYQ4"/>
<dbReference type="EMBL" id="GEDC01018744">
    <property type="protein sequence ID" value="JAS18554.1"/>
    <property type="molecule type" value="Transcribed_RNA"/>
</dbReference>
<evidence type="ECO:0000259" key="3">
    <source>
        <dbReference type="Pfam" id="PF20266"/>
    </source>
</evidence>
<feature type="region of interest" description="Disordered" evidence="2">
    <location>
        <begin position="151"/>
        <end position="170"/>
    </location>
</feature>
<organism evidence="6">
    <name type="scientific">Clastoptera arizonana</name>
    <name type="common">Arizona spittle bug</name>
    <dbReference type="NCBI Taxonomy" id="38151"/>
    <lineage>
        <taxon>Eukaryota</taxon>
        <taxon>Metazoa</taxon>
        <taxon>Ecdysozoa</taxon>
        <taxon>Arthropoda</taxon>
        <taxon>Hexapoda</taxon>
        <taxon>Insecta</taxon>
        <taxon>Pterygota</taxon>
        <taxon>Neoptera</taxon>
        <taxon>Paraneoptera</taxon>
        <taxon>Hemiptera</taxon>
        <taxon>Auchenorrhyncha</taxon>
        <taxon>Cercopoidea</taxon>
        <taxon>Clastopteridae</taxon>
        <taxon>Clastoptera</taxon>
    </lineage>
</organism>
<protein>
    <recommendedName>
        <fullName evidence="3">Mab-21-like HhH/H2TH-like domain-containing protein</fullName>
    </recommendedName>
</protein>
<feature type="non-terminal residue" evidence="6">
    <location>
        <position position="1"/>
    </location>
</feature>
<reference evidence="6" key="1">
    <citation type="submission" date="2015-12" db="EMBL/GenBank/DDBJ databases">
        <title>De novo transcriptome assembly of four potential Pierce s Disease insect vectors from Arizona vineyards.</title>
        <authorList>
            <person name="Tassone E.E."/>
        </authorList>
    </citation>
    <scope>NUCLEOTIDE SEQUENCE</scope>
</reference>
<evidence type="ECO:0000256" key="1">
    <source>
        <dbReference type="ARBA" id="ARBA00008307"/>
    </source>
</evidence>
<accession>A0A1B6CYQ4</accession>
<dbReference type="Pfam" id="PF20266">
    <property type="entry name" value="Mab-21_C"/>
    <property type="match status" value="1"/>
</dbReference>
<evidence type="ECO:0000313" key="4">
    <source>
        <dbReference type="EMBL" id="JAS16398.1"/>
    </source>
</evidence>
<sequence length="170" mass="20316">IFWRLAFPHQELEMLSNKRCLKKILKMIKKLRDTQKWNFLSSYYIKTLFLWEVEEKRSSPEFWRQSEGFLFLYMLRKLRDCLQQKRIKFFWHKDCNLLETISDTKIDHGLRMLNKIIDAIVKDALTVESYLVSDKDKYVFVSNDSQEECNETSMQGGSTAESSFSNCVIT</sequence>
<dbReference type="InterPro" id="IPR046906">
    <property type="entry name" value="Mab-21_HhH/H2TH-like"/>
</dbReference>
<dbReference type="EMBL" id="GEDC01020900">
    <property type="protein sequence ID" value="JAS16398.1"/>
    <property type="molecule type" value="Transcribed_RNA"/>
</dbReference>
<evidence type="ECO:0000256" key="2">
    <source>
        <dbReference type="SAM" id="MobiDB-lite"/>
    </source>
</evidence>
<evidence type="ECO:0000313" key="6">
    <source>
        <dbReference type="EMBL" id="JAS18554.1"/>
    </source>
</evidence>
<dbReference type="PANTHER" id="PTHR10656:SF42">
    <property type="entry name" value="CYCLIC GMP-AMP SYNTHASE-LIKE PROTEIN-RELATED"/>
    <property type="match status" value="1"/>
</dbReference>
<dbReference type="EMBL" id="GEDC01020312">
    <property type="protein sequence ID" value="JAS16986.1"/>
    <property type="molecule type" value="Transcribed_RNA"/>
</dbReference>
<evidence type="ECO:0000313" key="5">
    <source>
        <dbReference type="EMBL" id="JAS16986.1"/>
    </source>
</evidence>
<dbReference type="Gene3D" id="1.10.1410.40">
    <property type="match status" value="1"/>
</dbReference>
<dbReference type="PANTHER" id="PTHR10656">
    <property type="entry name" value="CELL FATE DETERMINING PROTEIN MAB21-RELATED"/>
    <property type="match status" value="1"/>
</dbReference>